<comment type="similarity">
    <text evidence="1">Belongs to the UPF0166 family.</text>
</comment>
<gene>
    <name evidence="2" type="ordered locus">CKR_0287</name>
</gene>
<proteinExistence type="inferred from homology"/>
<dbReference type="PANTHER" id="PTHR35983:SF1">
    <property type="entry name" value="UPF0166 PROTEIN TM_0021"/>
    <property type="match status" value="1"/>
</dbReference>
<accession>B9DYL3</accession>
<dbReference type="KEGG" id="ckr:CKR_0287"/>
<dbReference type="PANTHER" id="PTHR35983">
    <property type="entry name" value="UPF0166 PROTEIN TM_0021"/>
    <property type="match status" value="1"/>
</dbReference>
<reference evidence="3" key="1">
    <citation type="submission" date="2005-09" db="EMBL/GenBank/DDBJ databases">
        <title>Complete genome sequence of Clostridium kluyveri and comparative genomics of Clostridia species.</title>
        <authorList>
            <person name="Inui M."/>
            <person name="Nonaka H."/>
            <person name="Shinoda Y."/>
            <person name="Ikenaga Y."/>
            <person name="Abe M."/>
            <person name="Naito K."/>
            <person name="Vertes A.A."/>
            <person name="Yukawa H."/>
        </authorList>
    </citation>
    <scope>NUCLEOTIDE SEQUENCE [LARGE SCALE GENOMIC DNA]</scope>
    <source>
        <strain evidence="3">NBRC 12016</strain>
    </source>
</reference>
<dbReference type="HOGENOM" id="CLU_146749_0_1_9"/>
<evidence type="ECO:0000313" key="2">
    <source>
        <dbReference type="EMBL" id="BAH05338.1"/>
    </source>
</evidence>
<protein>
    <submittedName>
        <fullName evidence="2">Uncharacterized protein</fullName>
    </submittedName>
</protein>
<evidence type="ECO:0000256" key="1">
    <source>
        <dbReference type="ARBA" id="ARBA00010554"/>
    </source>
</evidence>
<dbReference type="AlphaFoldDB" id="B9DYL3"/>
<dbReference type="Pfam" id="PF02641">
    <property type="entry name" value="DUF190"/>
    <property type="match status" value="1"/>
</dbReference>
<organism evidence="2 3">
    <name type="scientific">Clostridium kluyveri (strain NBRC 12016)</name>
    <dbReference type="NCBI Taxonomy" id="583346"/>
    <lineage>
        <taxon>Bacteria</taxon>
        <taxon>Bacillati</taxon>
        <taxon>Bacillota</taxon>
        <taxon>Clostridia</taxon>
        <taxon>Eubacteriales</taxon>
        <taxon>Clostridiaceae</taxon>
        <taxon>Clostridium</taxon>
    </lineage>
</organism>
<dbReference type="InterPro" id="IPR011322">
    <property type="entry name" value="N-reg_PII-like_a/b"/>
</dbReference>
<name>B9DYL3_CLOK1</name>
<dbReference type="Proteomes" id="UP000007969">
    <property type="component" value="Chromosome"/>
</dbReference>
<evidence type="ECO:0000313" key="3">
    <source>
        <dbReference type="Proteomes" id="UP000007969"/>
    </source>
</evidence>
<dbReference type="InterPro" id="IPR003793">
    <property type="entry name" value="UPF0166"/>
</dbReference>
<dbReference type="SUPFAM" id="SSF54913">
    <property type="entry name" value="GlnB-like"/>
    <property type="match status" value="1"/>
</dbReference>
<dbReference type="EMBL" id="AP009049">
    <property type="protein sequence ID" value="BAH05338.1"/>
    <property type="molecule type" value="Genomic_DNA"/>
</dbReference>
<dbReference type="Gene3D" id="3.30.70.120">
    <property type="match status" value="1"/>
</dbReference>
<sequence>MDKHMDIKGKCKILKIYIGEDSMYKKHNLYHAIVFKLKELGIAGVTVTRGIEGYGKGKRLRTMRILDLSSSLPIIVEAIDVQECIEKAIPAMEEMVNEGLIMVTDVDVIKYGREQTN</sequence>
<dbReference type="InterPro" id="IPR015867">
    <property type="entry name" value="N-reg_PII/ATP_PRibTrfase_C"/>
</dbReference>